<dbReference type="OrthoDB" id="4843841at2"/>
<comment type="caution">
    <text evidence="1">The sequence shown here is derived from an EMBL/GenBank/DDBJ whole genome shotgun (WGS) entry which is preliminary data.</text>
</comment>
<organism evidence="1 2">
    <name type="scientific">Knoellia subterranea KCTC 19937</name>
    <dbReference type="NCBI Taxonomy" id="1385521"/>
    <lineage>
        <taxon>Bacteria</taxon>
        <taxon>Bacillati</taxon>
        <taxon>Actinomycetota</taxon>
        <taxon>Actinomycetes</taxon>
        <taxon>Micrococcales</taxon>
        <taxon>Intrasporangiaceae</taxon>
        <taxon>Knoellia</taxon>
    </lineage>
</organism>
<name>A0A0A0JP16_9MICO</name>
<dbReference type="RefSeq" id="WP_156969706.1">
    <property type="nucleotide sequence ID" value="NZ_AVPK01000004.1"/>
</dbReference>
<dbReference type="EMBL" id="AVPK01000004">
    <property type="protein sequence ID" value="KGN37797.1"/>
    <property type="molecule type" value="Genomic_DNA"/>
</dbReference>
<dbReference type="Proteomes" id="UP000030011">
    <property type="component" value="Unassembled WGS sequence"/>
</dbReference>
<dbReference type="AlphaFoldDB" id="A0A0A0JP16"/>
<evidence type="ECO:0000313" key="1">
    <source>
        <dbReference type="EMBL" id="KGN37797.1"/>
    </source>
</evidence>
<keyword evidence="2" id="KW-1185">Reference proteome</keyword>
<reference evidence="1 2" key="1">
    <citation type="submission" date="2013-08" db="EMBL/GenBank/DDBJ databases">
        <title>The genome sequence of Knoellia subterranea.</title>
        <authorList>
            <person name="Zhu W."/>
            <person name="Wang G."/>
        </authorList>
    </citation>
    <scope>NUCLEOTIDE SEQUENCE [LARGE SCALE GENOMIC DNA]</scope>
    <source>
        <strain evidence="1 2">KCTC 19937</strain>
    </source>
</reference>
<proteinExistence type="predicted"/>
<sequence>MNTSFITPEAVRAEMLARYGQFSEPHERPGSSLHVIRRVRARVQAARNVR</sequence>
<dbReference type="eggNOG" id="ENOG5032GBM">
    <property type="taxonomic scope" value="Bacteria"/>
</dbReference>
<accession>A0A0A0JP16</accession>
<evidence type="ECO:0000313" key="2">
    <source>
        <dbReference type="Proteomes" id="UP000030011"/>
    </source>
</evidence>
<gene>
    <name evidence="1" type="ORF">N803_12115</name>
</gene>
<protein>
    <submittedName>
        <fullName evidence="1">Uncharacterized protein</fullName>
    </submittedName>
</protein>